<organism evidence="3 4">
    <name type="scientific">Racocetra fulgida</name>
    <dbReference type="NCBI Taxonomy" id="60492"/>
    <lineage>
        <taxon>Eukaryota</taxon>
        <taxon>Fungi</taxon>
        <taxon>Fungi incertae sedis</taxon>
        <taxon>Mucoromycota</taxon>
        <taxon>Glomeromycotina</taxon>
        <taxon>Glomeromycetes</taxon>
        <taxon>Diversisporales</taxon>
        <taxon>Gigasporaceae</taxon>
        <taxon>Racocetra</taxon>
    </lineage>
</organism>
<dbReference type="EMBL" id="CAJVPZ010016239">
    <property type="protein sequence ID" value="CAG8671772.1"/>
    <property type="molecule type" value="Genomic_DNA"/>
</dbReference>
<dbReference type="InterPro" id="IPR050626">
    <property type="entry name" value="Peptidase_M16"/>
</dbReference>
<dbReference type="GO" id="GO:0051603">
    <property type="term" value="P:proteolysis involved in protein catabolic process"/>
    <property type="evidence" value="ECO:0007669"/>
    <property type="project" value="TreeGrafter"/>
</dbReference>
<evidence type="ECO:0000313" key="3">
    <source>
        <dbReference type="EMBL" id="CAG8671772.1"/>
    </source>
</evidence>
<keyword evidence="4" id="KW-1185">Reference proteome</keyword>
<evidence type="ECO:0000313" key="4">
    <source>
        <dbReference type="Proteomes" id="UP000789396"/>
    </source>
</evidence>
<evidence type="ECO:0000259" key="2">
    <source>
        <dbReference type="Pfam" id="PF16187"/>
    </source>
</evidence>
<gene>
    <name evidence="3" type="ORF">RFULGI_LOCUS9259</name>
</gene>
<dbReference type="GO" id="GO:0004222">
    <property type="term" value="F:metalloendopeptidase activity"/>
    <property type="evidence" value="ECO:0007669"/>
    <property type="project" value="TreeGrafter"/>
</dbReference>
<dbReference type="GO" id="GO:0005739">
    <property type="term" value="C:mitochondrion"/>
    <property type="evidence" value="ECO:0007669"/>
    <property type="project" value="TreeGrafter"/>
</dbReference>
<accession>A0A9N9HDF5</accession>
<keyword evidence="1" id="KW-0479">Metal-binding</keyword>
<dbReference type="GO" id="GO:0005829">
    <property type="term" value="C:cytosol"/>
    <property type="evidence" value="ECO:0007669"/>
    <property type="project" value="TreeGrafter"/>
</dbReference>
<feature type="non-terminal residue" evidence="3">
    <location>
        <position position="1"/>
    </location>
</feature>
<reference evidence="3" key="1">
    <citation type="submission" date="2021-06" db="EMBL/GenBank/DDBJ databases">
        <authorList>
            <person name="Kallberg Y."/>
            <person name="Tangrot J."/>
            <person name="Rosling A."/>
        </authorList>
    </citation>
    <scope>NUCLEOTIDE SEQUENCE</scope>
    <source>
        <strain evidence="3">IN212</strain>
    </source>
</reference>
<feature type="domain" description="Peptidase M16 middle/third" evidence="2">
    <location>
        <begin position="136"/>
        <end position="241"/>
    </location>
</feature>
<dbReference type="PANTHER" id="PTHR43690">
    <property type="entry name" value="NARDILYSIN"/>
    <property type="match status" value="1"/>
</dbReference>
<dbReference type="Proteomes" id="UP000789396">
    <property type="component" value="Unassembled WGS sequence"/>
</dbReference>
<evidence type="ECO:0000256" key="1">
    <source>
        <dbReference type="ARBA" id="ARBA00022723"/>
    </source>
</evidence>
<comment type="caution">
    <text evidence="3">The sequence shown here is derived from an EMBL/GenBank/DDBJ whole genome shotgun (WGS) entry which is preliminary data.</text>
</comment>
<dbReference type="OrthoDB" id="952271at2759"/>
<dbReference type="Pfam" id="PF16187">
    <property type="entry name" value="Peptidase_M16_M"/>
    <property type="match status" value="1"/>
</dbReference>
<dbReference type="Gene3D" id="3.30.830.10">
    <property type="entry name" value="Metalloenzyme, LuxS/M16 peptidase-like"/>
    <property type="match status" value="2"/>
</dbReference>
<dbReference type="AlphaFoldDB" id="A0A9N9HDF5"/>
<dbReference type="GO" id="GO:0043171">
    <property type="term" value="P:peptide catabolic process"/>
    <property type="evidence" value="ECO:0007669"/>
    <property type="project" value="TreeGrafter"/>
</dbReference>
<dbReference type="InterPro" id="IPR011249">
    <property type="entry name" value="Metalloenz_LuxS/M16"/>
</dbReference>
<name>A0A9N9HDF5_9GLOM</name>
<sequence>MSAPFNNLPPNFIISEDKTYATLSTPLEKSENDDRKYRLIVLPNNLEALLISDSETDKSSAAIGVHVGQINDPVNALSNIVLMCFYGVEPLDQLNQWVVEKFSKVKNKAIPIPVPKEHYPLTEKELRVQSIASIDFRFQEKYSPSYYTSKLAVQMQRPYPRELILSGSHLIREYNPELILEGLNCLCWDKCIITLSSKLLKGLDKKEKWFGTEYKLEKISEELLKIHPPNIFVPSNFEVDKLIDVVMSIY</sequence>
<proteinExistence type="predicted"/>
<dbReference type="GO" id="GO:0046872">
    <property type="term" value="F:metal ion binding"/>
    <property type="evidence" value="ECO:0007669"/>
    <property type="project" value="UniProtKB-KW"/>
</dbReference>
<dbReference type="SUPFAM" id="SSF63411">
    <property type="entry name" value="LuxS/MPP-like metallohydrolase"/>
    <property type="match status" value="2"/>
</dbReference>
<dbReference type="InterPro" id="IPR032632">
    <property type="entry name" value="Peptidase_M16_M"/>
</dbReference>
<dbReference type="PANTHER" id="PTHR43690:SF18">
    <property type="entry name" value="INSULIN-DEGRADING ENZYME-RELATED"/>
    <property type="match status" value="1"/>
</dbReference>
<protein>
    <submittedName>
        <fullName evidence="3">12592_t:CDS:1</fullName>
    </submittedName>
</protein>